<accession>A0A023BN00</accession>
<evidence type="ECO:0008006" key="3">
    <source>
        <dbReference type="Google" id="ProtNLM"/>
    </source>
</evidence>
<proteinExistence type="predicted"/>
<keyword evidence="2" id="KW-1185">Reference proteome</keyword>
<sequence length="174" mass="19477">MKVNVHQNIKILVLVLSILFSLQKSYSQNDNFWSNVSFGGNLGIGFGNDTFSGVIEPSALYNFNEQFAAGMGVSFGYIESNNFTATNYGGSLLAFYSPIREIRLSLEFQEMGVSRTLEIENAQDLKENYWYPSLFVGGGYRMGNVSVGIRYDLLYDSDKSIYGSAYTPFVSVFF</sequence>
<comment type="caution">
    <text evidence="1">The sequence shown here is derived from an EMBL/GenBank/DDBJ whole genome shotgun (WGS) entry which is preliminary data.</text>
</comment>
<dbReference type="EMBL" id="AQRA01000016">
    <property type="protein sequence ID" value="EZH71437.1"/>
    <property type="molecule type" value="Genomic_DNA"/>
</dbReference>
<gene>
    <name evidence="1" type="ORF">ATO12_07515</name>
</gene>
<name>A0A023BN00_9FLAO</name>
<evidence type="ECO:0000313" key="1">
    <source>
        <dbReference type="EMBL" id="EZH71437.1"/>
    </source>
</evidence>
<organism evidence="1 2">
    <name type="scientific">Aquimarina atlantica</name>
    <dbReference type="NCBI Taxonomy" id="1317122"/>
    <lineage>
        <taxon>Bacteria</taxon>
        <taxon>Pseudomonadati</taxon>
        <taxon>Bacteroidota</taxon>
        <taxon>Flavobacteriia</taxon>
        <taxon>Flavobacteriales</taxon>
        <taxon>Flavobacteriaceae</taxon>
        <taxon>Aquimarina</taxon>
    </lineage>
</organism>
<evidence type="ECO:0000313" key="2">
    <source>
        <dbReference type="Proteomes" id="UP000023541"/>
    </source>
</evidence>
<reference evidence="1 2" key="1">
    <citation type="submission" date="2014-04" db="EMBL/GenBank/DDBJ databases">
        <title>Aquimarina sp. 22II-S11-z7 Genome Sequencing.</title>
        <authorList>
            <person name="Lai Q."/>
        </authorList>
    </citation>
    <scope>NUCLEOTIDE SEQUENCE [LARGE SCALE GENOMIC DNA]</scope>
    <source>
        <strain evidence="1 2">22II-S11-z7</strain>
    </source>
</reference>
<dbReference type="OrthoDB" id="1160493at2"/>
<dbReference type="AlphaFoldDB" id="A0A023BN00"/>
<dbReference type="RefSeq" id="WP_034247348.1">
    <property type="nucleotide sequence ID" value="NZ_AQRA01000016.1"/>
</dbReference>
<protein>
    <recommendedName>
        <fullName evidence="3">Alpha-ketoglutarate decarboxylase</fullName>
    </recommendedName>
</protein>
<dbReference type="STRING" id="1317122.ATO12_07515"/>
<dbReference type="eggNOG" id="ENOG5030398">
    <property type="taxonomic scope" value="Bacteria"/>
</dbReference>
<dbReference type="Proteomes" id="UP000023541">
    <property type="component" value="Unassembled WGS sequence"/>
</dbReference>